<sequence length="91" mass="10744">MVDAEFYEKLIEISNFMEEKGDGISYIRNEADYYTIGTRKYSEEIAKYLDENVEKWEGSEDYINENKKKGKRSETAKRIGYIWKIPLTAAK</sequence>
<comment type="caution">
    <text evidence="1">The sequence shown here is derived from an EMBL/GenBank/DDBJ whole genome shotgun (WGS) entry which is preliminary data.</text>
</comment>
<organism evidence="1 2">
    <name type="scientific">Methanobacterium bryantii</name>
    <dbReference type="NCBI Taxonomy" id="2161"/>
    <lineage>
        <taxon>Archaea</taxon>
        <taxon>Methanobacteriati</taxon>
        <taxon>Methanobacteriota</taxon>
        <taxon>Methanomada group</taxon>
        <taxon>Methanobacteria</taxon>
        <taxon>Methanobacteriales</taxon>
        <taxon>Methanobacteriaceae</taxon>
        <taxon>Methanobacterium</taxon>
    </lineage>
</organism>
<protein>
    <submittedName>
        <fullName evidence="1">Uncharacterized protein</fullName>
    </submittedName>
</protein>
<proteinExistence type="predicted"/>
<evidence type="ECO:0000313" key="1">
    <source>
        <dbReference type="EMBL" id="PAV05676.1"/>
    </source>
</evidence>
<dbReference type="RefSeq" id="WP_069584057.1">
    <property type="nucleotide sequence ID" value="NZ_LMVM01000002.1"/>
</dbReference>
<dbReference type="EMBL" id="LMVM01000002">
    <property type="protein sequence ID" value="PAV05676.1"/>
    <property type="molecule type" value="Genomic_DNA"/>
</dbReference>
<evidence type="ECO:0000313" key="2">
    <source>
        <dbReference type="Proteomes" id="UP000217784"/>
    </source>
</evidence>
<dbReference type="AlphaFoldDB" id="A0A2A2H8N8"/>
<keyword evidence="2" id="KW-1185">Reference proteome</keyword>
<dbReference type="Proteomes" id="UP000217784">
    <property type="component" value="Unassembled WGS sequence"/>
</dbReference>
<accession>A0A2A2H8N8</accession>
<gene>
    <name evidence="1" type="ORF">ASJ80_08045</name>
</gene>
<name>A0A2A2H8N8_METBR</name>
<dbReference type="OrthoDB" id="81439at2157"/>
<reference evidence="1 2" key="1">
    <citation type="journal article" date="2017" name="BMC Genomics">
        <title>Genomic analysis of methanogenic archaea reveals a shift towards energy conservation.</title>
        <authorList>
            <person name="Gilmore S.P."/>
            <person name="Henske J.K."/>
            <person name="Sexton J.A."/>
            <person name="Solomon K.V."/>
            <person name="Seppala S."/>
            <person name="Yoo J.I."/>
            <person name="Huyett L.M."/>
            <person name="Pressman A."/>
            <person name="Cogan J.Z."/>
            <person name="Kivenson V."/>
            <person name="Peng X."/>
            <person name="Tan Y."/>
            <person name="Valentine D.L."/>
            <person name="O'Malley M.A."/>
        </authorList>
    </citation>
    <scope>NUCLEOTIDE SEQUENCE [LARGE SCALE GENOMIC DNA]</scope>
    <source>
        <strain evidence="1 2">M.o.H.</strain>
    </source>
</reference>